<keyword evidence="4" id="KW-0479">Metal-binding</keyword>
<dbReference type="GO" id="GO:0046872">
    <property type="term" value="F:metal ion binding"/>
    <property type="evidence" value="ECO:0007669"/>
    <property type="project" value="UniProtKB-KW"/>
</dbReference>
<evidence type="ECO:0000259" key="7">
    <source>
        <dbReference type="PROSITE" id="PS50215"/>
    </source>
</evidence>
<feature type="binding site" evidence="4">
    <location>
        <position position="450"/>
    </location>
    <ligand>
        <name>Zn(2+)</name>
        <dbReference type="ChEBI" id="CHEBI:29105"/>
        <note>catalytic</note>
    </ligand>
</feature>
<dbReference type="PROSITE" id="PS50214">
    <property type="entry name" value="DISINTEGRIN_2"/>
    <property type="match status" value="1"/>
</dbReference>
<dbReference type="Pfam" id="PF00200">
    <property type="entry name" value="Disintegrin"/>
    <property type="match status" value="1"/>
</dbReference>
<evidence type="ECO:0000256" key="3">
    <source>
        <dbReference type="ARBA" id="ARBA00074021"/>
    </source>
</evidence>
<evidence type="ECO:0000256" key="2">
    <source>
        <dbReference type="ARBA" id="ARBA00056552"/>
    </source>
</evidence>
<accession>A0A316V6C4</accession>
<dbReference type="InParanoid" id="A0A316V6C4"/>
<dbReference type="AlphaFoldDB" id="A0A316V6C4"/>
<dbReference type="InterPro" id="IPR001762">
    <property type="entry name" value="Disintegrin_dom"/>
</dbReference>
<evidence type="ECO:0000256" key="1">
    <source>
        <dbReference type="ARBA" id="ARBA00023157"/>
    </source>
</evidence>
<keyword evidence="5" id="KW-0472">Membrane</keyword>
<gene>
    <name evidence="8" type="ORF">FA14DRAFT_109622</name>
</gene>
<keyword evidence="5" id="KW-1133">Transmembrane helix</keyword>
<dbReference type="RefSeq" id="XP_025353412.1">
    <property type="nucleotide sequence ID" value="XM_025495882.1"/>
</dbReference>
<dbReference type="InterPro" id="IPR036436">
    <property type="entry name" value="Disintegrin_dom_sf"/>
</dbReference>
<dbReference type="PANTHER" id="PTHR11905:SF159">
    <property type="entry name" value="ADAM METALLOPROTEASE"/>
    <property type="match status" value="1"/>
</dbReference>
<comment type="function">
    <text evidence="2">Probable zinc protease.</text>
</comment>
<evidence type="ECO:0000259" key="6">
    <source>
        <dbReference type="PROSITE" id="PS50214"/>
    </source>
</evidence>
<sequence length="746" mass="80503">RLSFEAFDNTFHLHLQPTENLVPSTGATVRYTSYDPELGRDVISKEETIFPHDIRAYHGVVMHKYYTAKRLAEDRIGLRRDLDSNTFSETEEGVMGTASIILHDDGTESGKPSFEGTFDWAGNEHIIQLPLNYLSSRSVHDPNVRKRAIEDGSLVLHRKSDRMSWPEAHSLNIRTEEQDNQIGCNADGYDFNANHALRLPSSNEGDLPSPLSPFSFFAVPNQPKLGRRSVFPNLLNGELFGKHSRRQDLATSTNGYSYHQAFVKRQTGADIMGGTNNDSYIDDIGSKAGCPNANRVVYMGVATDCTYTARFSNSSAARIQVLNDMNTVSNIYRTTFKVALGVVQLDIRESSNCPTSGQGNARWNQQCSDAYTLDQRLSDFSSWRANQNANGTGLWHLLTNCLSGSEAGVAWLGTLCKTDSSGSGNNVVSGTGVTAATANEAQTMAHEIGHNFGAVHDCIQNCAINGNTARQNSGSGPICCPLSSSNCNSNAAYIMSPYATQPTTQFSPCSIGNICTMLGQGLDTSCVVDPSENGRETLSVQQCGNGILEPGEECDAGPNGSRCCTTQCKLTSGSVCDPEGTTCCTNQCQFANSATVCRPAVDERCDTAEMCTGTSSECPADIREKNGESCGNGLQCAAGHCTSRDLQCREQSSSSDFNFTQACSVTADNSCSVSCVDPSRPNTCAVLQQNFIDGTECGYGGFCQGGQCKSGSWQDTFNSWYRNNLRIAIPVTIVVGVLILAVLYGL</sequence>
<dbReference type="SMART" id="SM00050">
    <property type="entry name" value="DISIN"/>
    <property type="match status" value="1"/>
</dbReference>
<comment type="caution">
    <text evidence="4">Lacks conserved residue(s) required for the propagation of feature annotation.</text>
</comment>
<dbReference type="FunFam" id="4.10.70.10:FF:000003">
    <property type="entry name" value="Disintegrin and metalloproteinase domain-containing protein 17"/>
    <property type="match status" value="1"/>
</dbReference>
<feature type="active site" evidence="4">
    <location>
        <position position="447"/>
    </location>
</feature>
<dbReference type="GO" id="GO:0004222">
    <property type="term" value="F:metalloendopeptidase activity"/>
    <property type="evidence" value="ECO:0007669"/>
    <property type="project" value="InterPro"/>
</dbReference>
<keyword evidence="5" id="KW-0812">Transmembrane</keyword>
<keyword evidence="4" id="KW-0862">Zinc</keyword>
<dbReference type="Gene3D" id="3.40.390.10">
    <property type="entry name" value="Collagenase (Catalytic Domain)"/>
    <property type="match status" value="1"/>
</dbReference>
<dbReference type="Proteomes" id="UP000245771">
    <property type="component" value="Unassembled WGS sequence"/>
</dbReference>
<feature type="domain" description="Peptidase M12B" evidence="7">
    <location>
        <begin position="295"/>
        <end position="530"/>
    </location>
</feature>
<dbReference type="OrthoDB" id="5951731at2759"/>
<keyword evidence="9" id="KW-1185">Reference proteome</keyword>
<evidence type="ECO:0000313" key="8">
    <source>
        <dbReference type="EMBL" id="PWN33110.1"/>
    </source>
</evidence>
<reference evidence="8 9" key="1">
    <citation type="journal article" date="2018" name="Mol. Biol. Evol.">
        <title>Broad Genomic Sampling Reveals a Smut Pathogenic Ancestry of the Fungal Clade Ustilaginomycotina.</title>
        <authorList>
            <person name="Kijpornyongpan T."/>
            <person name="Mondo S.J."/>
            <person name="Barry K."/>
            <person name="Sandor L."/>
            <person name="Lee J."/>
            <person name="Lipzen A."/>
            <person name="Pangilinan J."/>
            <person name="LaButti K."/>
            <person name="Hainaut M."/>
            <person name="Henrissat B."/>
            <person name="Grigoriev I.V."/>
            <person name="Spatafora J.W."/>
            <person name="Aime M.C."/>
        </authorList>
    </citation>
    <scope>NUCLEOTIDE SEQUENCE [LARGE SCALE GENOMIC DNA]</scope>
    <source>
        <strain evidence="8 9">MCA 3882</strain>
    </source>
</reference>
<feature type="domain" description="Disintegrin" evidence="6">
    <location>
        <begin position="540"/>
        <end position="626"/>
    </location>
</feature>
<dbReference type="Gene3D" id="4.10.70.10">
    <property type="entry name" value="Disintegrin domain"/>
    <property type="match status" value="1"/>
</dbReference>
<dbReference type="GO" id="GO:0006508">
    <property type="term" value="P:proteolysis"/>
    <property type="evidence" value="ECO:0007669"/>
    <property type="project" value="InterPro"/>
</dbReference>
<dbReference type="InterPro" id="IPR001590">
    <property type="entry name" value="Peptidase_M12B"/>
</dbReference>
<dbReference type="PANTHER" id="PTHR11905">
    <property type="entry name" value="ADAM A DISINTEGRIN AND METALLOPROTEASE DOMAIN"/>
    <property type="match status" value="1"/>
</dbReference>
<dbReference type="STRING" id="1280837.A0A316V6C4"/>
<feature type="binding site" evidence="4">
    <location>
        <position position="446"/>
    </location>
    <ligand>
        <name>Zn(2+)</name>
        <dbReference type="ChEBI" id="CHEBI:29105"/>
        <note>catalytic</note>
    </ligand>
</feature>
<name>A0A316V6C4_9BASI</name>
<dbReference type="SUPFAM" id="SSF57552">
    <property type="entry name" value="Blood coagulation inhibitor (disintegrin)"/>
    <property type="match status" value="1"/>
</dbReference>
<evidence type="ECO:0000256" key="4">
    <source>
        <dbReference type="PROSITE-ProRule" id="PRU00276"/>
    </source>
</evidence>
<feature type="binding site" evidence="4">
    <location>
        <position position="456"/>
    </location>
    <ligand>
        <name>Zn(2+)</name>
        <dbReference type="ChEBI" id="CHEBI:29105"/>
        <note>catalytic</note>
    </ligand>
</feature>
<keyword evidence="1" id="KW-1015">Disulfide bond</keyword>
<protein>
    <recommendedName>
        <fullName evidence="3">Disintegrin and metalloproteinase domain-containing protein B</fullName>
    </recommendedName>
</protein>
<dbReference type="Pfam" id="PF13688">
    <property type="entry name" value="Reprolysin_5"/>
    <property type="match status" value="1"/>
</dbReference>
<feature type="non-terminal residue" evidence="8">
    <location>
        <position position="1"/>
    </location>
</feature>
<dbReference type="InterPro" id="IPR024079">
    <property type="entry name" value="MetalloPept_cat_dom_sf"/>
</dbReference>
<dbReference type="FunCoup" id="A0A316V6C4">
    <property type="interactions" value="25"/>
</dbReference>
<dbReference type="PROSITE" id="PS50215">
    <property type="entry name" value="ADAM_MEPRO"/>
    <property type="match status" value="1"/>
</dbReference>
<feature type="non-terminal residue" evidence="8">
    <location>
        <position position="746"/>
    </location>
</feature>
<feature type="transmembrane region" description="Helical" evidence="5">
    <location>
        <begin position="727"/>
        <end position="745"/>
    </location>
</feature>
<dbReference type="SUPFAM" id="SSF55486">
    <property type="entry name" value="Metalloproteases ('zincins'), catalytic domain"/>
    <property type="match status" value="1"/>
</dbReference>
<evidence type="ECO:0000256" key="5">
    <source>
        <dbReference type="SAM" id="Phobius"/>
    </source>
</evidence>
<proteinExistence type="predicted"/>
<evidence type="ECO:0000313" key="9">
    <source>
        <dbReference type="Proteomes" id="UP000245771"/>
    </source>
</evidence>
<dbReference type="GeneID" id="37017663"/>
<dbReference type="EMBL" id="KZ819605">
    <property type="protein sequence ID" value="PWN33110.1"/>
    <property type="molecule type" value="Genomic_DNA"/>
</dbReference>
<organism evidence="8 9">
    <name type="scientific">Meira miltonrushii</name>
    <dbReference type="NCBI Taxonomy" id="1280837"/>
    <lineage>
        <taxon>Eukaryota</taxon>
        <taxon>Fungi</taxon>
        <taxon>Dikarya</taxon>
        <taxon>Basidiomycota</taxon>
        <taxon>Ustilaginomycotina</taxon>
        <taxon>Exobasidiomycetes</taxon>
        <taxon>Exobasidiales</taxon>
        <taxon>Brachybasidiaceae</taxon>
        <taxon>Meira</taxon>
    </lineage>
</organism>